<sequence length="145" mass="16268">MLDLRFISGRDELFRHLSEEFRAKVIPAAGDEFCRILWGNRSKTGKGMDSVVLEPDLKMAGEPCAMFSSYVALLMQARSAVHFLRKRKQDKLILEILPDAASLCGVKGYDPAKRGNDLLTSIHKAMVRVRSMGDALYRESFDADS</sequence>
<organism evidence="3 4">
    <name type="scientific">Aduncisulcus paluster</name>
    <dbReference type="NCBI Taxonomy" id="2918883"/>
    <lineage>
        <taxon>Eukaryota</taxon>
        <taxon>Metamonada</taxon>
        <taxon>Carpediemonas-like organisms</taxon>
        <taxon>Aduncisulcus</taxon>
    </lineage>
</organism>
<gene>
    <name evidence="3" type="ORF">ADUPG1_001097</name>
</gene>
<evidence type="ECO:0000256" key="1">
    <source>
        <dbReference type="ARBA" id="ARBA00022679"/>
    </source>
</evidence>
<dbReference type="InterPro" id="IPR013546">
    <property type="entry name" value="PII_UdlTrfase/GS_AdlTrfase"/>
</dbReference>
<protein>
    <submittedName>
        <fullName evidence="3">HD domain-containing protein</fullName>
    </submittedName>
</protein>
<evidence type="ECO:0000313" key="3">
    <source>
        <dbReference type="EMBL" id="GKT29198.1"/>
    </source>
</evidence>
<keyword evidence="4" id="KW-1185">Reference proteome</keyword>
<comment type="caution">
    <text evidence="3">The sequence shown here is derived from an EMBL/GenBank/DDBJ whole genome shotgun (WGS) entry which is preliminary data.</text>
</comment>
<accession>A0ABQ5K9W0</accession>
<dbReference type="Pfam" id="PF08335">
    <property type="entry name" value="GlnD_UR_UTase"/>
    <property type="match status" value="1"/>
</dbReference>
<dbReference type="Proteomes" id="UP001057375">
    <property type="component" value="Unassembled WGS sequence"/>
</dbReference>
<keyword evidence="1" id="KW-0808">Transferase</keyword>
<feature type="non-terminal residue" evidence="3">
    <location>
        <position position="145"/>
    </location>
</feature>
<dbReference type="EMBL" id="BQXS01000727">
    <property type="protein sequence ID" value="GKT29198.1"/>
    <property type="molecule type" value="Genomic_DNA"/>
</dbReference>
<name>A0ABQ5K9W0_9EUKA</name>
<evidence type="ECO:0000259" key="2">
    <source>
        <dbReference type="Pfam" id="PF08335"/>
    </source>
</evidence>
<proteinExistence type="predicted"/>
<reference evidence="3" key="1">
    <citation type="submission" date="2022-03" db="EMBL/GenBank/DDBJ databases">
        <title>Draft genome sequence of Aduncisulcus paluster, a free-living microaerophilic Fornicata.</title>
        <authorList>
            <person name="Yuyama I."/>
            <person name="Kume K."/>
            <person name="Tamura T."/>
            <person name="Inagaki Y."/>
            <person name="Hashimoto T."/>
        </authorList>
    </citation>
    <scope>NUCLEOTIDE SEQUENCE</scope>
    <source>
        <strain evidence="3">NY0171</strain>
    </source>
</reference>
<evidence type="ECO:0000313" key="4">
    <source>
        <dbReference type="Proteomes" id="UP001057375"/>
    </source>
</evidence>
<feature type="domain" description="PII-uridylyltransferase/Glutamine-synthetase adenylyltransferase" evidence="2">
    <location>
        <begin position="66"/>
        <end position="132"/>
    </location>
</feature>